<evidence type="ECO:0000259" key="1">
    <source>
        <dbReference type="PROSITE" id="PS51186"/>
    </source>
</evidence>
<gene>
    <name evidence="2" type="ORF">FB561_0235</name>
</gene>
<dbReference type="RefSeq" id="WP_145802072.1">
    <property type="nucleotide sequence ID" value="NZ_VIVK01000001.1"/>
</dbReference>
<dbReference type="InterPro" id="IPR016181">
    <property type="entry name" value="Acyl_CoA_acyltransferase"/>
</dbReference>
<dbReference type="Pfam" id="PF13302">
    <property type="entry name" value="Acetyltransf_3"/>
    <property type="match status" value="1"/>
</dbReference>
<dbReference type="GO" id="GO:0016747">
    <property type="term" value="F:acyltransferase activity, transferring groups other than amino-acyl groups"/>
    <property type="evidence" value="ECO:0007669"/>
    <property type="project" value="InterPro"/>
</dbReference>
<dbReference type="PROSITE" id="PS51186">
    <property type="entry name" value="GNAT"/>
    <property type="match status" value="1"/>
</dbReference>
<dbReference type="AlphaFoldDB" id="A0A561BK05"/>
<keyword evidence="2" id="KW-0808">Transferase</keyword>
<dbReference type="InterPro" id="IPR000182">
    <property type="entry name" value="GNAT_dom"/>
</dbReference>
<dbReference type="EMBL" id="VIVK01000001">
    <property type="protein sequence ID" value="TWD79180.1"/>
    <property type="molecule type" value="Genomic_DNA"/>
</dbReference>
<keyword evidence="3" id="KW-1185">Reference proteome</keyword>
<organism evidence="2 3">
    <name type="scientific">Kribbella amoyensis</name>
    <dbReference type="NCBI Taxonomy" id="996641"/>
    <lineage>
        <taxon>Bacteria</taxon>
        <taxon>Bacillati</taxon>
        <taxon>Actinomycetota</taxon>
        <taxon>Actinomycetes</taxon>
        <taxon>Propionibacteriales</taxon>
        <taxon>Kribbellaceae</taxon>
        <taxon>Kribbella</taxon>
    </lineage>
</organism>
<dbReference type="Proteomes" id="UP000318380">
    <property type="component" value="Unassembled WGS sequence"/>
</dbReference>
<dbReference type="SUPFAM" id="SSF55729">
    <property type="entry name" value="Acyl-CoA N-acyltransferases (Nat)"/>
    <property type="match status" value="1"/>
</dbReference>
<comment type="caution">
    <text evidence="2">The sequence shown here is derived from an EMBL/GenBank/DDBJ whole genome shotgun (WGS) entry which is preliminary data.</text>
</comment>
<dbReference type="InterPro" id="IPR051531">
    <property type="entry name" value="N-acetyltransferase"/>
</dbReference>
<evidence type="ECO:0000313" key="3">
    <source>
        <dbReference type="Proteomes" id="UP000318380"/>
    </source>
</evidence>
<evidence type="ECO:0000313" key="2">
    <source>
        <dbReference type="EMBL" id="TWD79180.1"/>
    </source>
</evidence>
<dbReference type="Gene3D" id="3.40.630.30">
    <property type="match status" value="1"/>
</dbReference>
<proteinExistence type="predicted"/>
<sequence>MTTELTTDRLLLRGWTEADREPFAALNADPAVMEHFPARMTRAESDGLIDRVSAGHAERGFGLWALEVRDTGRFIGFTGLAVPSFEAHFLPAVEIGWRLSKDAWGNGYATEAARAALAYGFGPAGLAEIVSFTATTNLPSQRVMQRIGMSHDEAGDFDHPRLEKGHRLERHVLYRITKAQWEADA</sequence>
<accession>A0A561BK05</accession>
<dbReference type="OrthoDB" id="3533156at2"/>
<dbReference type="PANTHER" id="PTHR43792">
    <property type="entry name" value="GNAT FAMILY, PUTATIVE (AFU_ORTHOLOGUE AFUA_3G00765)-RELATED-RELATED"/>
    <property type="match status" value="1"/>
</dbReference>
<dbReference type="PANTHER" id="PTHR43792:SF1">
    <property type="entry name" value="N-ACETYLTRANSFERASE DOMAIN-CONTAINING PROTEIN"/>
    <property type="match status" value="1"/>
</dbReference>
<name>A0A561BK05_9ACTN</name>
<protein>
    <submittedName>
        <fullName evidence="2">RimJ/RimL family protein N-acetyltransferase</fullName>
    </submittedName>
</protein>
<reference evidence="2 3" key="1">
    <citation type="submission" date="2019-06" db="EMBL/GenBank/DDBJ databases">
        <title>Sequencing the genomes of 1000 actinobacteria strains.</title>
        <authorList>
            <person name="Klenk H.-P."/>
        </authorList>
    </citation>
    <scope>NUCLEOTIDE SEQUENCE [LARGE SCALE GENOMIC DNA]</scope>
    <source>
        <strain evidence="2 3">DSM 24683</strain>
    </source>
</reference>
<feature type="domain" description="N-acetyltransferase" evidence="1">
    <location>
        <begin position="10"/>
        <end position="179"/>
    </location>
</feature>